<organism evidence="4 5">
    <name type="scientific">Candidatus Thiodictyon syntrophicum</name>
    <dbReference type="NCBI Taxonomy" id="1166950"/>
    <lineage>
        <taxon>Bacteria</taxon>
        <taxon>Pseudomonadati</taxon>
        <taxon>Pseudomonadota</taxon>
        <taxon>Gammaproteobacteria</taxon>
        <taxon>Chromatiales</taxon>
        <taxon>Chromatiaceae</taxon>
        <taxon>Thiodictyon</taxon>
    </lineage>
</organism>
<evidence type="ECO:0000259" key="3">
    <source>
        <dbReference type="Pfam" id="PF17761"/>
    </source>
</evidence>
<dbReference type="InterPro" id="IPR041527">
    <property type="entry name" value="YhcG_N"/>
</dbReference>
<gene>
    <name evidence="4" type="ORF">THSYN_18280</name>
</gene>
<evidence type="ECO:0000256" key="1">
    <source>
        <dbReference type="SAM" id="MobiDB-lite"/>
    </source>
</evidence>
<dbReference type="InterPro" id="IPR009362">
    <property type="entry name" value="YhcG_C"/>
</dbReference>
<dbReference type="Gene3D" id="3.40.1350.10">
    <property type="match status" value="1"/>
</dbReference>
<keyword evidence="5" id="KW-1185">Reference proteome</keyword>
<reference evidence="4 5" key="1">
    <citation type="submission" date="2017-03" db="EMBL/GenBank/DDBJ databases">
        <title>Complete genome sequence of Candidatus 'Thiodictyon syntrophicum' sp. nov. strain Cad16T, a photolithoautotroph purple sulfur bacterium isolated from an alpine meromictic lake.</title>
        <authorList>
            <person name="Luedin S.M."/>
            <person name="Pothier J.F."/>
            <person name="Danza F."/>
            <person name="Storelli N."/>
            <person name="Wittwer M."/>
            <person name="Tonolla M."/>
        </authorList>
    </citation>
    <scope>NUCLEOTIDE SEQUENCE [LARGE SCALE GENOMIC DNA]</scope>
    <source>
        <strain evidence="4 5">Cad16T</strain>
    </source>
</reference>
<dbReference type="Pfam" id="PF06250">
    <property type="entry name" value="YhcG_C"/>
    <property type="match status" value="1"/>
</dbReference>
<accession>A0A2K8UAT7</accession>
<dbReference type="Proteomes" id="UP000232638">
    <property type="component" value="Chromosome"/>
</dbReference>
<proteinExistence type="predicted"/>
<dbReference type="KEGG" id="tsy:THSYN_18280"/>
<dbReference type="AlphaFoldDB" id="A0A2K8UAT7"/>
<dbReference type="EMBL" id="CP020370">
    <property type="protein sequence ID" value="AUB82692.1"/>
    <property type="molecule type" value="Genomic_DNA"/>
</dbReference>
<evidence type="ECO:0008006" key="6">
    <source>
        <dbReference type="Google" id="ProtNLM"/>
    </source>
</evidence>
<evidence type="ECO:0000313" key="5">
    <source>
        <dbReference type="Proteomes" id="UP000232638"/>
    </source>
</evidence>
<name>A0A2K8UAT7_9GAMM</name>
<evidence type="ECO:0000313" key="4">
    <source>
        <dbReference type="EMBL" id="AUB82692.1"/>
    </source>
</evidence>
<dbReference type="OrthoDB" id="9801263at2"/>
<feature type="domain" description="YhcG N-terminal" evidence="3">
    <location>
        <begin position="22"/>
        <end position="110"/>
    </location>
</feature>
<dbReference type="GO" id="GO:0003676">
    <property type="term" value="F:nucleic acid binding"/>
    <property type="evidence" value="ECO:0007669"/>
    <property type="project" value="InterPro"/>
</dbReference>
<feature type="domain" description="YhcG N-terminal" evidence="3">
    <location>
        <begin position="144"/>
        <end position="199"/>
    </location>
</feature>
<sequence>MKESAATTLAISADYRQFVEELKARVIGARISAARAVTHNAILLYWDIGRGIVEKQRTHGWGDSVVEVVAADLRRAFPGIRGFSANNLWLMRQFYSEYSAAGFLEQLVQETAEATRVGPGQPTPNRLPSDRSGVPLQPSEVLEQLVQEVLPAVPWGHHVEIVKKVKAPAARLWYLRATARFGWSRNVLLNQIKASAFERAVTEKKTHNFELALPEHFAEQADEMLKSSYSLDFLGLRRVVKERELEDRLISRLQSFLLELGYGFCFIGRQHRIALGTKEYFIDLLFYHRFLKSLVAFDLKVGAFEPEHAGKMDFYLNLLNDKERGPGDQPSIGIILCAEKDDVEVEYALRTKGNPIGVAVYELQSKLPGELDGKLPTAKQLADVVRVEMEGSK</sequence>
<dbReference type="PANTHER" id="PTHR30547:SF0">
    <property type="entry name" value="BLR8175 PROTEIN"/>
    <property type="match status" value="1"/>
</dbReference>
<evidence type="ECO:0000259" key="2">
    <source>
        <dbReference type="Pfam" id="PF06250"/>
    </source>
</evidence>
<dbReference type="RefSeq" id="WP_100920406.1">
    <property type="nucleotide sequence ID" value="NZ_CP020370.1"/>
</dbReference>
<feature type="domain" description="YhcG PDDEXK nuclease" evidence="2">
    <location>
        <begin position="223"/>
        <end position="376"/>
    </location>
</feature>
<dbReference type="InterPro" id="IPR053148">
    <property type="entry name" value="PD-DEXK-like_domain"/>
</dbReference>
<dbReference type="Pfam" id="PF17761">
    <property type="entry name" value="DUF1016_N"/>
    <property type="match status" value="2"/>
</dbReference>
<protein>
    <recommendedName>
        <fullName evidence="6">DUF1016 domain-containing protein</fullName>
    </recommendedName>
</protein>
<feature type="region of interest" description="Disordered" evidence="1">
    <location>
        <begin position="114"/>
        <end position="133"/>
    </location>
</feature>
<dbReference type="InterPro" id="IPR011856">
    <property type="entry name" value="tRNA_endonuc-like_dom_sf"/>
</dbReference>
<dbReference type="PANTHER" id="PTHR30547">
    <property type="entry name" value="UNCHARACTERIZED PROTEIN YHCG-RELATED"/>
    <property type="match status" value="1"/>
</dbReference>
<dbReference type="REBASE" id="226757">
    <property type="entry name" value="S2.Tsy16TORF18285P"/>
</dbReference>